<evidence type="ECO:0000256" key="1">
    <source>
        <dbReference type="SAM" id="MobiDB-lite"/>
    </source>
</evidence>
<gene>
    <name evidence="3" type="ORF">R7226_16750</name>
</gene>
<comment type="caution">
    <text evidence="3">The sequence shown here is derived from an EMBL/GenBank/DDBJ whole genome shotgun (WGS) entry which is preliminary data.</text>
</comment>
<dbReference type="Proteomes" id="UP001284601">
    <property type="component" value="Unassembled WGS sequence"/>
</dbReference>
<evidence type="ECO:0000313" key="3">
    <source>
        <dbReference type="EMBL" id="MDW5596001.1"/>
    </source>
</evidence>
<reference evidence="4" key="1">
    <citation type="submission" date="2023-07" db="EMBL/GenBank/DDBJ databases">
        <title>Conexibacter stalactiti sp. nov., isolated from stalactites in a lava cave and emended description of the genus Conexibacter.</title>
        <authorList>
            <person name="Lee S.D."/>
        </authorList>
    </citation>
    <scope>NUCLEOTIDE SEQUENCE [LARGE SCALE GENOMIC DNA]</scope>
    <source>
        <strain evidence="4">KCTC 39840</strain>
    </source>
</reference>
<protein>
    <submittedName>
        <fullName evidence="3">Uncharacterized protein</fullName>
    </submittedName>
</protein>
<name>A0ABU4HRR8_9ACTN</name>
<proteinExistence type="predicted"/>
<dbReference type="EMBL" id="JAWSTH010000045">
    <property type="protein sequence ID" value="MDW5596001.1"/>
    <property type="molecule type" value="Genomic_DNA"/>
</dbReference>
<feature type="region of interest" description="Disordered" evidence="1">
    <location>
        <begin position="158"/>
        <end position="218"/>
    </location>
</feature>
<keyword evidence="4" id="KW-1185">Reference proteome</keyword>
<feature type="chain" id="PRO_5047337364" evidence="2">
    <location>
        <begin position="27"/>
        <end position="365"/>
    </location>
</feature>
<evidence type="ECO:0000313" key="4">
    <source>
        <dbReference type="Proteomes" id="UP001284601"/>
    </source>
</evidence>
<keyword evidence="2" id="KW-0732">Signal</keyword>
<organism evidence="3 4">
    <name type="scientific">Conexibacter stalactiti</name>
    <dbReference type="NCBI Taxonomy" id="1940611"/>
    <lineage>
        <taxon>Bacteria</taxon>
        <taxon>Bacillati</taxon>
        <taxon>Actinomycetota</taxon>
        <taxon>Thermoleophilia</taxon>
        <taxon>Solirubrobacterales</taxon>
        <taxon>Conexibacteraceae</taxon>
        <taxon>Conexibacter</taxon>
    </lineage>
</organism>
<sequence length="365" mass="38151">MSRWRRLLATAITLLLAAGVAAYALAAQSPSKPPSIVLDEGGPLFTLQGMRPGAAPEERCIALTARGGTATRLELSGTVDGPLAQRLLMQVAVGSAPAPAATRSCDGFTAERELWSGTLADFPADDGPLLSAGPLPGGQRHVFRFRVRLPADAVVSASDTATQDLRWRAELDPPTTSSTPVPAPPPTESPPVGGQGLAQQVGCAEPARAGSGASAGADVGADATTRRCRGRLIVRLTPRAARLHARIHAPGSARISSLSLRLPTALPASRARIAVSGLRGRGTVLELTGSVRTRLGAPQQLLTLVRLPAGTRTVLMRVKVPRQARGVLLRAGCRRAPVEARLRTDAGTRRLLQRLYVAPASCRAR</sequence>
<feature type="compositionally biased region" description="Low complexity" evidence="1">
    <location>
        <begin position="207"/>
        <end position="218"/>
    </location>
</feature>
<dbReference type="RefSeq" id="WP_318598353.1">
    <property type="nucleotide sequence ID" value="NZ_JAWSTH010000045.1"/>
</dbReference>
<feature type="signal peptide" evidence="2">
    <location>
        <begin position="1"/>
        <end position="26"/>
    </location>
</feature>
<accession>A0ABU4HRR8</accession>
<evidence type="ECO:0000256" key="2">
    <source>
        <dbReference type="SAM" id="SignalP"/>
    </source>
</evidence>